<evidence type="ECO:0000256" key="7">
    <source>
        <dbReference type="RuleBase" id="RU363032"/>
    </source>
</evidence>
<protein>
    <submittedName>
        <fullName evidence="10">Raffinose/stachyose/melibiose transport system permease protein</fullName>
    </submittedName>
</protein>
<evidence type="ECO:0000313" key="11">
    <source>
        <dbReference type="Proteomes" id="UP001244427"/>
    </source>
</evidence>
<evidence type="ECO:0000256" key="6">
    <source>
        <dbReference type="ARBA" id="ARBA00023136"/>
    </source>
</evidence>
<evidence type="ECO:0000256" key="3">
    <source>
        <dbReference type="ARBA" id="ARBA00022475"/>
    </source>
</evidence>
<keyword evidence="4 7" id="KW-0812">Transmembrane</keyword>
<dbReference type="GO" id="GO:0055085">
    <property type="term" value="P:transmembrane transport"/>
    <property type="evidence" value="ECO:0007669"/>
    <property type="project" value="InterPro"/>
</dbReference>
<dbReference type="InterPro" id="IPR051393">
    <property type="entry name" value="ABC_transporter_permease"/>
</dbReference>
<evidence type="ECO:0000259" key="9">
    <source>
        <dbReference type="PROSITE" id="PS50928"/>
    </source>
</evidence>
<comment type="caution">
    <text evidence="10">The sequence shown here is derived from an EMBL/GenBank/DDBJ whole genome shotgun (WGS) entry which is preliminary data.</text>
</comment>
<dbReference type="EMBL" id="JAUSXV010000001">
    <property type="protein sequence ID" value="MDQ0646220.1"/>
    <property type="molecule type" value="Genomic_DNA"/>
</dbReference>
<gene>
    <name evidence="10" type="ORF">QFZ53_000416</name>
</gene>
<keyword evidence="11" id="KW-1185">Reference proteome</keyword>
<dbReference type="CDD" id="cd06261">
    <property type="entry name" value="TM_PBP2"/>
    <property type="match status" value="1"/>
</dbReference>
<organism evidence="10 11">
    <name type="scientific">Microbacterium natoriense</name>
    <dbReference type="NCBI Taxonomy" id="284570"/>
    <lineage>
        <taxon>Bacteria</taxon>
        <taxon>Bacillati</taxon>
        <taxon>Actinomycetota</taxon>
        <taxon>Actinomycetes</taxon>
        <taxon>Micrococcales</taxon>
        <taxon>Microbacteriaceae</taxon>
        <taxon>Microbacterium</taxon>
    </lineage>
</organism>
<keyword evidence="3" id="KW-1003">Cell membrane</keyword>
<accession>A0AAW8ETQ0</accession>
<evidence type="ECO:0000256" key="2">
    <source>
        <dbReference type="ARBA" id="ARBA00022448"/>
    </source>
</evidence>
<dbReference type="Gene3D" id="1.10.3720.10">
    <property type="entry name" value="MetI-like"/>
    <property type="match status" value="1"/>
</dbReference>
<feature type="transmembrane region" description="Helical" evidence="7">
    <location>
        <begin position="229"/>
        <end position="249"/>
    </location>
</feature>
<evidence type="ECO:0000256" key="5">
    <source>
        <dbReference type="ARBA" id="ARBA00022989"/>
    </source>
</evidence>
<dbReference type="PANTHER" id="PTHR30193:SF37">
    <property type="entry name" value="INNER MEMBRANE ABC TRANSPORTER PERMEASE PROTEIN YCJO"/>
    <property type="match status" value="1"/>
</dbReference>
<feature type="transmembrane region" description="Helical" evidence="7">
    <location>
        <begin position="185"/>
        <end position="208"/>
    </location>
</feature>
<dbReference type="SUPFAM" id="SSF161098">
    <property type="entry name" value="MetI-like"/>
    <property type="match status" value="1"/>
</dbReference>
<dbReference type="GO" id="GO:0005886">
    <property type="term" value="C:plasma membrane"/>
    <property type="evidence" value="ECO:0007669"/>
    <property type="project" value="UniProtKB-SubCell"/>
</dbReference>
<comment type="subcellular location">
    <subcellularLocation>
        <location evidence="1 7">Cell membrane</location>
        <topology evidence="1 7">Multi-pass membrane protein</topology>
    </subcellularLocation>
</comment>
<feature type="transmembrane region" description="Helical" evidence="7">
    <location>
        <begin position="31"/>
        <end position="55"/>
    </location>
</feature>
<dbReference type="Pfam" id="PF00528">
    <property type="entry name" value="BPD_transp_1"/>
    <property type="match status" value="1"/>
</dbReference>
<evidence type="ECO:0000256" key="1">
    <source>
        <dbReference type="ARBA" id="ARBA00004651"/>
    </source>
</evidence>
<feature type="region of interest" description="Disordered" evidence="8">
    <location>
        <begin position="1"/>
        <end position="20"/>
    </location>
</feature>
<dbReference type="PROSITE" id="PS50928">
    <property type="entry name" value="ABC_TM1"/>
    <property type="match status" value="1"/>
</dbReference>
<sequence>MSTSVSAPPRARDRDRRQVKRRPLNSNRVRAIFALPAVVLFTAVVVLPILANLFFSFTDWNGFSSTFDFVGFDNVLRVFSDPENGRAARNTLLFAVVNSVLQLSLGLALALTLYGPGKLRSTLRLVIVLPIAVSGVVLGFLGTVIFDPRTGLLTAASKAPGLGWLAQNWLGDPSLAMGTVIFMNLWQWTGFTMLIFLAGLSMVPAELLEAATIDGAGAWRRFAHITWPLLAPSATINIVLTAIGGFKVFDVIYVLTKGGPGGATESIVSRAATQGSFGQFGYSAATNLVLTLGVLVVSVVLLVILRRRELRA</sequence>
<comment type="similarity">
    <text evidence="7">Belongs to the binding-protein-dependent transport system permease family.</text>
</comment>
<feature type="domain" description="ABC transmembrane type-1" evidence="9">
    <location>
        <begin position="88"/>
        <end position="301"/>
    </location>
</feature>
<evidence type="ECO:0000256" key="4">
    <source>
        <dbReference type="ARBA" id="ARBA00022692"/>
    </source>
</evidence>
<dbReference type="InterPro" id="IPR000515">
    <property type="entry name" value="MetI-like"/>
</dbReference>
<feature type="transmembrane region" description="Helical" evidence="7">
    <location>
        <begin position="92"/>
        <end position="113"/>
    </location>
</feature>
<feature type="transmembrane region" description="Helical" evidence="7">
    <location>
        <begin position="284"/>
        <end position="305"/>
    </location>
</feature>
<dbReference type="InterPro" id="IPR035906">
    <property type="entry name" value="MetI-like_sf"/>
</dbReference>
<keyword evidence="5 7" id="KW-1133">Transmembrane helix</keyword>
<proteinExistence type="inferred from homology"/>
<feature type="transmembrane region" description="Helical" evidence="7">
    <location>
        <begin position="125"/>
        <end position="146"/>
    </location>
</feature>
<evidence type="ECO:0000313" key="10">
    <source>
        <dbReference type="EMBL" id="MDQ0646220.1"/>
    </source>
</evidence>
<evidence type="ECO:0000256" key="8">
    <source>
        <dbReference type="SAM" id="MobiDB-lite"/>
    </source>
</evidence>
<dbReference type="PANTHER" id="PTHR30193">
    <property type="entry name" value="ABC TRANSPORTER PERMEASE PROTEIN"/>
    <property type="match status" value="1"/>
</dbReference>
<dbReference type="AlphaFoldDB" id="A0AAW8ETQ0"/>
<keyword evidence="2 7" id="KW-0813">Transport</keyword>
<keyword evidence="6 7" id="KW-0472">Membrane</keyword>
<name>A0AAW8ETQ0_9MICO</name>
<reference evidence="10 11" key="1">
    <citation type="submission" date="2023-07" db="EMBL/GenBank/DDBJ databases">
        <title>Comparative genomics of wheat-associated soil bacteria to identify genetic determinants of phenazine resistance.</title>
        <authorList>
            <person name="Mouncey N."/>
        </authorList>
    </citation>
    <scope>NUCLEOTIDE SEQUENCE [LARGE SCALE GENOMIC DNA]</scope>
    <source>
        <strain evidence="10 11">W4I9-1</strain>
    </source>
</reference>
<dbReference type="Proteomes" id="UP001244427">
    <property type="component" value="Unassembled WGS sequence"/>
</dbReference>